<organism evidence="1 2">
    <name type="scientific">Exidia glandulosa HHB12029</name>
    <dbReference type="NCBI Taxonomy" id="1314781"/>
    <lineage>
        <taxon>Eukaryota</taxon>
        <taxon>Fungi</taxon>
        <taxon>Dikarya</taxon>
        <taxon>Basidiomycota</taxon>
        <taxon>Agaricomycotina</taxon>
        <taxon>Agaricomycetes</taxon>
        <taxon>Auriculariales</taxon>
        <taxon>Exidiaceae</taxon>
        <taxon>Exidia</taxon>
    </lineage>
</organism>
<evidence type="ECO:0000313" key="2">
    <source>
        <dbReference type="Proteomes" id="UP000077266"/>
    </source>
</evidence>
<name>A0A165B9N3_EXIGL</name>
<evidence type="ECO:0000313" key="1">
    <source>
        <dbReference type="EMBL" id="KZV80138.1"/>
    </source>
</evidence>
<dbReference type="InParanoid" id="A0A165B9N3"/>
<gene>
    <name evidence="1" type="ORF">EXIGLDRAFT_434030</name>
</gene>
<accession>A0A165B9N3</accession>
<dbReference type="AlphaFoldDB" id="A0A165B9N3"/>
<protein>
    <submittedName>
        <fullName evidence="1">Uncharacterized protein</fullName>
    </submittedName>
</protein>
<keyword evidence="2" id="KW-1185">Reference proteome</keyword>
<proteinExistence type="predicted"/>
<dbReference type="Proteomes" id="UP000077266">
    <property type="component" value="Unassembled WGS sequence"/>
</dbReference>
<dbReference type="EMBL" id="KV426518">
    <property type="protein sequence ID" value="KZV80138.1"/>
    <property type="molecule type" value="Genomic_DNA"/>
</dbReference>
<sequence>MRFFLPPAAMTLCLGTVLCINALSYRRALHLLPSIYRRRPHLSCIYPDFVPLCRHFLPNETVTTIHLPFARARLNVLQAKSTGGSASAVRRLCEEIRRGRHTVCIALSKRLD</sequence>
<reference evidence="1 2" key="1">
    <citation type="journal article" date="2016" name="Mol. Biol. Evol.">
        <title>Comparative Genomics of Early-Diverging Mushroom-Forming Fungi Provides Insights into the Origins of Lignocellulose Decay Capabilities.</title>
        <authorList>
            <person name="Nagy L.G."/>
            <person name="Riley R."/>
            <person name="Tritt A."/>
            <person name="Adam C."/>
            <person name="Daum C."/>
            <person name="Floudas D."/>
            <person name="Sun H."/>
            <person name="Yadav J.S."/>
            <person name="Pangilinan J."/>
            <person name="Larsson K.H."/>
            <person name="Matsuura K."/>
            <person name="Barry K."/>
            <person name="Labutti K."/>
            <person name="Kuo R."/>
            <person name="Ohm R.A."/>
            <person name="Bhattacharya S.S."/>
            <person name="Shirouzu T."/>
            <person name="Yoshinaga Y."/>
            <person name="Martin F.M."/>
            <person name="Grigoriev I.V."/>
            <person name="Hibbett D.S."/>
        </authorList>
    </citation>
    <scope>NUCLEOTIDE SEQUENCE [LARGE SCALE GENOMIC DNA]</scope>
    <source>
        <strain evidence="1 2">HHB12029</strain>
    </source>
</reference>